<dbReference type="PANTHER" id="PTHR46481:SF10">
    <property type="entry name" value="ZINC FINGER BED DOMAIN-CONTAINING PROTEIN 39"/>
    <property type="match status" value="1"/>
</dbReference>
<dbReference type="SUPFAM" id="SSF140996">
    <property type="entry name" value="Hermes dimerisation domain"/>
    <property type="match status" value="1"/>
</dbReference>
<keyword evidence="3" id="KW-0863">Zinc-finger</keyword>
<dbReference type="STRING" id="151549.A0A4C1XSR7"/>
<keyword evidence="4" id="KW-0862">Zinc</keyword>
<sequence length="671" mass="77130">MKTRYLDKTDCAARALLSNFRMNMSKRESEPSESKWPLSPMDTRNPKGVNIALLASWEGTKYLMEEDRDDGVREISPPHNNMTPIFINVEARIDCETVTDINSSVKRHNYRGVGRKASTTAMLNHVKIKHTEEFKNLEKETLRELSQNREPVASTSSSQSNAMKIQQTLFESFTSTTKWDTTDSRAKEIHKVVAEMIALDNQPMSMLENNGFQKLINILKPKYQIPSRKYMSEVVIPEVYTKVKNAVRAEIAKAKAISITSITTDIWTCTNNLLGFLSYTAHWLDEEFLASAQSAADRQWRDNVVKAINDSQYVGKGCYIHTLQLAVKASLKEPNAIDVIASARKIIGHFNHSATAQEKLTQIQKELKLPEHKLVQDVTTRWNSTFYMINRSIEQKRAISLYITDNPSTPNLQQLTERQWEILRECITLLKPFEEVTRITSSTLASIFEVIPHTNALLKYLSKPEVSQTCPNIADMKQKLEGEIQSHFQGLEKNKYYSLATLLDPRFRMRFFHPEKYELIRNTLFLESVKRSDITESASSSKENESELLSQSQDPHASFWNCFEELASTQPLERDDPKSPIALELDSYLKENVLTKNKSPFEWWTGHQPRYPELARLARVFLCAPASTVYSERLFSKAGNVYEEKKNRLLPERAESLVFLHHNLPLLNFQY</sequence>
<proteinExistence type="predicted"/>
<dbReference type="GO" id="GO:0008270">
    <property type="term" value="F:zinc ion binding"/>
    <property type="evidence" value="ECO:0007669"/>
    <property type="project" value="UniProtKB-KW"/>
</dbReference>
<protein>
    <submittedName>
        <fullName evidence="8">Zinc finger BED domain-containing protein 4</fullName>
    </submittedName>
</protein>
<dbReference type="InterPro" id="IPR052035">
    <property type="entry name" value="ZnF_BED_domain_contain"/>
</dbReference>
<accession>A0A4C1XSR7</accession>
<dbReference type="SUPFAM" id="SSF53098">
    <property type="entry name" value="Ribonuclease H-like"/>
    <property type="match status" value="1"/>
</dbReference>
<evidence type="ECO:0000256" key="5">
    <source>
        <dbReference type="ARBA" id="ARBA00023242"/>
    </source>
</evidence>
<dbReference type="GO" id="GO:0046983">
    <property type="term" value="F:protein dimerization activity"/>
    <property type="evidence" value="ECO:0007669"/>
    <property type="project" value="InterPro"/>
</dbReference>
<dbReference type="Proteomes" id="UP000299102">
    <property type="component" value="Unassembled WGS sequence"/>
</dbReference>
<dbReference type="AlphaFoldDB" id="A0A4C1XSR7"/>
<dbReference type="InterPro" id="IPR008906">
    <property type="entry name" value="HATC_C_dom"/>
</dbReference>
<dbReference type="PANTHER" id="PTHR46481">
    <property type="entry name" value="ZINC FINGER BED DOMAIN-CONTAINING PROTEIN 4"/>
    <property type="match status" value="1"/>
</dbReference>
<comment type="subcellular location">
    <subcellularLocation>
        <location evidence="1">Nucleus</location>
    </subcellularLocation>
</comment>
<gene>
    <name evidence="8" type="primary">ZBED4</name>
    <name evidence="8" type="ORF">EVAR_51063_1</name>
</gene>
<keyword evidence="2" id="KW-0479">Metal-binding</keyword>
<keyword evidence="5" id="KW-0539">Nucleus</keyword>
<dbReference type="GO" id="GO:0005634">
    <property type="term" value="C:nucleus"/>
    <property type="evidence" value="ECO:0007669"/>
    <property type="project" value="UniProtKB-SubCell"/>
</dbReference>
<evidence type="ECO:0000259" key="7">
    <source>
        <dbReference type="Pfam" id="PF05699"/>
    </source>
</evidence>
<name>A0A4C1XSR7_EUMVA</name>
<evidence type="ECO:0000256" key="4">
    <source>
        <dbReference type="ARBA" id="ARBA00022833"/>
    </source>
</evidence>
<dbReference type="OrthoDB" id="117690at2759"/>
<evidence type="ECO:0000256" key="1">
    <source>
        <dbReference type="ARBA" id="ARBA00004123"/>
    </source>
</evidence>
<feature type="domain" description="HAT C-terminal dimerisation" evidence="7">
    <location>
        <begin position="584"/>
        <end position="664"/>
    </location>
</feature>
<keyword evidence="9" id="KW-1185">Reference proteome</keyword>
<evidence type="ECO:0000256" key="6">
    <source>
        <dbReference type="SAM" id="MobiDB-lite"/>
    </source>
</evidence>
<dbReference type="InterPro" id="IPR012337">
    <property type="entry name" value="RNaseH-like_sf"/>
</dbReference>
<dbReference type="Pfam" id="PF05699">
    <property type="entry name" value="Dimer_Tnp_hAT"/>
    <property type="match status" value="1"/>
</dbReference>
<comment type="caution">
    <text evidence="8">The sequence shown here is derived from an EMBL/GenBank/DDBJ whole genome shotgun (WGS) entry which is preliminary data.</text>
</comment>
<reference evidence="8 9" key="1">
    <citation type="journal article" date="2019" name="Commun. Biol.">
        <title>The bagworm genome reveals a unique fibroin gene that provides high tensile strength.</title>
        <authorList>
            <person name="Kono N."/>
            <person name="Nakamura H."/>
            <person name="Ohtoshi R."/>
            <person name="Tomita M."/>
            <person name="Numata K."/>
            <person name="Arakawa K."/>
        </authorList>
    </citation>
    <scope>NUCLEOTIDE SEQUENCE [LARGE SCALE GENOMIC DNA]</scope>
</reference>
<evidence type="ECO:0000313" key="8">
    <source>
        <dbReference type="EMBL" id="GBP66538.1"/>
    </source>
</evidence>
<organism evidence="8 9">
    <name type="scientific">Eumeta variegata</name>
    <name type="common">Bagworm moth</name>
    <name type="synonym">Eumeta japonica</name>
    <dbReference type="NCBI Taxonomy" id="151549"/>
    <lineage>
        <taxon>Eukaryota</taxon>
        <taxon>Metazoa</taxon>
        <taxon>Ecdysozoa</taxon>
        <taxon>Arthropoda</taxon>
        <taxon>Hexapoda</taxon>
        <taxon>Insecta</taxon>
        <taxon>Pterygota</taxon>
        <taxon>Neoptera</taxon>
        <taxon>Endopterygota</taxon>
        <taxon>Lepidoptera</taxon>
        <taxon>Glossata</taxon>
        <taxon>Ditrysia</taxon>
        <taxon>Tineoidea</taxon>
        <taxon>Psychidae</taxon>
        <taxon>Oiketicinae</taxon>
        <taxon>Eumeta</taxon>
    </lineage>
</organism>
<evidence type="ECO:0000313" key="9">
    <source>
        <dbReference type="Proteomes" id="UP000299102"/>
    </source>
</evidence>
<dbReference type="EMBL" id="BGZK01000960">
    <property type="protein sequence ID" value="GBP66538.1"/>
    <property type="molecule type" value="Genomic_DNA"/>
</dbReference>
<feature type="region of interest" description="Disordered" evidence="6">
    <location>
        <begin position="23"/>
        <end position="42"/>
    </location>
</feature>
<evidence type="ECO:0000256" key="2">
    <source>
        <dbReference type="ARBA" id="ARBA00022723"/>
    </source>
</evidence>
<evidence type="ECO:0000256" key="3">
    <source>
        <dbReference type="ARBA" id="ARBA00022771"/>
    </source>
</evidence>